<sequence length="1056" mass="114374">MWNIFYRNPRLLALTIALIIVSGLAAYNLLPRKEDPTLTNRNVLILTRFPGANAERVEALVTDKIETELREMEEINELVSTSRTNISQITVELHDTIVDTDEVWSRVRDRLGDVAQLLPEGAQEPELDDVVTEIDAYTLITALTWEQDTPVPYAILRRLAESLEDGFRAVPGTKHTLVTGDPEEEIRVEVDAAQLTALGLTSADVSNAIRRTDSKVAAGQLRGDRNDLLMEVEGQLDALEQVRRTTVQTGPDGQVVLVGDLAKVRKTVAEPPSDLALIDGRPGVVVAARMEGSRRIDQWAIQARAAVETFRQRLPDGIGLQIIFDQSRYVNDRLNTLERNLIYGAILVLIVIFVMMGWRAALLVGSALPLSSLMVLTGMRLLGVPIHQMSVTGLIVALGMLIDNAIIVVDEVQARLRNGESPSQAVASSVRHLLVPLFGSTLTTVLAFMPLVLMPGGAGEFVGPIGISVILALLSSFLVALAVVSSLTGLMHRANRGETARTSWLQTGVSSSRLTDWYRRTLRGVYALPLAIIIGILALSIGGFVASSQLEEQFFPPSDRDQFQIQLTMPAFTSLRETQRYVQDANDMLRQNPDVKQVHWFIGDNAPKFYYNMMGGNSDAANFAQALVQLHSAERSFEIIRELQKELDQQFPAAQVLVRQLEQGPPFDAPIELRLFGPDVDRLWQLGEQVREILAQVPDVIHTEASLKTGRPKLWLQLDAEEARLAGLDNVGIAAQLQQTLEGAVGGSLIEGTEELPVRVQLAQDARRELAEIASLDLLPAATAGRTGLAGSGVPVEAVGQLTLRPELASITRRNGERSNTIAGFITAGVLPATVLSKFEARLEAGGFALPPGYRYEFGGESGERDEAVGNLLASVGVLLVLMLATLVLSFNSFRMAALIGVVAGLSASFAMWSLWLFDYPFGFTAIVGTMGLIGVAVNDSIVVLAALREDPEARSGEREAVITVVIRSTRHVLSTTVTTMAGFTPLVISGGGFWPPVAISIAGGVTGATLLALYFVPSAYILLMCRRSVPQEKTAPDVLAAATGPSPMTMEPGSV</sequence>
<evidence type="ECO:0000313" key="3">
    <source>
        <dbReference type="Proteomes" id="UP000019141"/>
    </source>
</evidence>
<feature type="transmembrane region" description="Helical" evidence="1">
    <location>
        <begin position="465"/>
        <end position="491"/>
    </location>
</feature>
<feature type="transmembrane region" description="Helical" evidence="1">
    <location>
        <begin position="1000"/>
        <end position="1024"/>
    </location>
</feature>
<comment type="caution">
    <text evidence="2">The sequence shown here is derived from an EMBL/GenBank/DDBJ whole genome shotgun (WGS) entry which is preliminary data.</text>
</comment>
<dbReference type="Gene3D" id="3.30.70.1320">
    <property type="entry name" value="Multidrug efflux transporter AcrB pore domain like"/>
    <property type="match status" value="1"/>
</dbReference>
<dbReference type="InterPro" id="IPR001036">
    <property type="entry name" value="Acrflvin-R"/>
</dbReference>
<feature type="transmembrane region" description="Helical" evidence="1">
    <location>
        <begin position="341"/>
        <end position="358"/>
    </location>
</feature>
<evidence type="ECO:0000256" key="1">
    <source>
        <dbReference type="SAM" id="Phobius"/>
    </source>
</evidence>
<dbReference type="SUPFAM" id="SSF82866">
    <property type="entry name" value="Multidrug efflux transporter AcrB transmembrane domain"/>
    <property type="match status" value="2"/>
</dbReference>
<dbReference type="EMBL" id="AZHW01000545">
    <property type="protein sequence ID" value="ETW98523.1"/>
    <property type="molecule type" value="Genomic_DNA"/>
</dbReference>
<keyword evidence="1" id="KW-0472">Membrane</keyword>
<name>W4LK92_ENTF1</name>
<feature type="transmembrane region" description="Helical" evidence="1">
    <location>
        <begin position="898"/>
        <end position="918"/>
    </location>
</feature>
<feature type="transmembrane region" description="Helical" evidence="1">
    <location>
        <begin position="525"/>
        <end position="546"/>
    </location>
</feature>
<feature type="transmembrane region" description="Helical" evidence="1">
    <location>
        <begin position="872"/>
        <end position="891"/>
    </location>
</feature>
<organism evidence="2 3">
    <name type="scientific">Entotheonella factor</name>
    <dbReference type="NCBI Taxonomy" id="1429438"/>
    <lineage>
        <taxon>Bacteria</taxon>
        <taxon>Pseudomonadati</taxon>
        <taxon>Nitrospinota/Tectimicrobiota group</taxon>
        <taxon>Candidatus Tectimicrobiota</taxon>
        <taxon>Candidatus Entotheonellia</taxon>
        <taxon>Candidatus Entotheonellales</taxon>
        <taxon>Candidatus Entotheonellaceae</taxon>
        <taxon>Candidatus Entotheonella</taxon>
    </lineage>
</organism>
<proteinExistence type="predicted"/>
<dbReference type="SUPFAM" id="SSF82693">
    <property type="entry name" value="Multidrug efflux transporter AcrB pore domain, PN1, PN2, PC1 and PC2 subdomains"/>
    <property type="match status" value="3"/>
</dbReference>
<dbReference type="Gene3D" id="1.20.1640.10">
    <property type="entry name" value="Multidrug efflux transporter AcrB transmembrane domain"/>
    <property type="match status" value="2"/>
</dbReference>
<feature type="transmembrane region" description="Helical" evidence="1">
    <location>
        <begin position="924"/>
        <end position="948"/>
    </location>
</feature>
<dbReference type="PATRIC" id="fig|1429438.4.peg.3600"/>
<keyword evidence="3" id="KW-1185">Reference proteome</keyword>
<protein>
    <recommendedName>
        <fullName evidence="4">Acriflavin resistance protein</fullName>
    </recommendedName>
</protein>
<evidence type="ECO:0008006" key="4">
    <source>
        <dbReference type="Google" id="ProtNLM"/>
    </source>
</evidence>
<dbReference type="Pfam" id="PF00873">
    <property type="entry name" value="ACR_tran"/>
    <property type="match status" value="1"/>
</dbReference>
<keyword evidence="1" id="KW-0812">Transmembrane</keyword>
<feature type="transmembrane region" description="Helical" evidence="1">
    <location>
        <begin position="973"/>
        <end position="994"/>
    </location>
</feature>
<accession>W4LK92</accession>
<dbReference type="Proteomes" id="UP000019141">
    <property type="component" value="Unassembled WGS sequence"/>
</dbReference>
<dbReference type="PRINTS" id="PR00702">
    <property type="entry name" value="ACRIFLAVINRP"/>
</dbReference>
<dbReference type="SUPFAM" id="SSF82714">
    <property type="entry name" value="Multidrug efflux transporter AcrB TolC docking domain, DN and DC subdomains"/>
    <property type="match status" value="2"/>
</dbReference>
<keyword evidence="1" id="KW-1133">Transmembrane helix</keyword>
<feature type="transmembrane region" description="Helical" evidence="1">
    <location>
        <begin position="389"/>
        <end position="409"/>
    </location>
</feature>
<dbReference type="PANTHER" id="PTHR32063:SF18">
    <property type="entry name" value="CATION EFFLUX SYSTEM PROTEIN"/>
    <property type="match status" value="1"/>
</dbReference>
<dbReference type="AlphaFoldDB" id="W4LK92"/>
<dbReference type="HOGENOM" id="CLU_002755_1_2_7"/>
<feature type="transmembrane region" description="Helical" evidence="1">
    <location>
        <begin position="430"/>
        <end position="453"/>
    </location>
</feature>
<dbReference type="Gene3D" id="3.30.2090.10">
    <property type="entry name" value="Multidrug efflux transporter AcrB TolC docking domain, DN and DC subdomains"/>
    <property type="match status" value="2"/>
</dbReference>
<dbReference type="GO" id="GO:0042910">
    <property type="term" value="F:xenobiotic transmembrane transporter activity"/>
    <property type="evidence" value="ECO:0007669"/>
    <property type="project" value="TreeGrafter"/>
</dbReference>
<dbReference type="Gene3D" id="3.30.70.1430">
    <property type="entry name" value="Multidrug efflux transporter AcrB pore domain"/>
    <property type="match status" value="2"/>
</dbReference>
<dbReference type="PANTHER" id="PTHR32063">
    <property type="match status" value="1"/>
</dbReference>
<evidence type="ECO:0000313" key="2">
    <source>
        <dbReference type="EMBL" id="ETW98523.1"/>
    </source>
</evidence>
<gene>
    <name evidence="2" type="ORF">ETSY1_18405</name>
</gene>
<dbReference type="InterPro" id="IPR027463">
    <property type="entry name" value="AcrB_DN_DC_subdom"/>
</dbReference>
<reference evidence="2 3" key="1">
    <citation type="journal article" date="2014" name="Nature">
        <title>An environmental bacterial taxon with a large and distinct metabolic repertoire.</title>
        <authorList>
            <person name="Wilson M.C."/>
            <person name="Mori T."/>
            <person name="Ruckert C."/>
            <person name="Uria A.R."/>
            <person name="Helf M.J."/>
            <person name="Takada K."/>
            <person name="Gernert C."/>
            <person name="Steffens U.A."/>
            <person name="Heycke N."/>
            <person name="Schmitt S."/>
            <person name="Rinke C."/>
            <person name="Helfrich E.J."/>
            <person name="Brachmann A.O."/>
            <person name="Gurgui C."/>
            <person name="Wakimoto T."/>
            <person name="Kracht M."/>
            <person name="Crusemann M."/>
            <person name="Hentschel U."/>
            <person name="Abe I."/>
            <person name="Matsunaga S."/>
            <person name="Kalinowski J."/>
            <person name="Takeyama H."/>
            <person name="Piel J."/>
        </authorList>
    </citation>
    <scope>NUCLEOTIDE SEQUENCE [LARGE SCALE GENOMIC DNA]</scope>
    <source>
        <strain evidence="3">TSY1</strain>
    </source>
</reference>
<dbReference type="Gene3D" id="3.30.70.1440">
    <property type="entry name" value="Multidrug efflux transporter AcrB pore domain"/>
    <property type="match status" value="1"/>
</dbReference>
<dbReference type="GO" id="GO:0005886">
    <property type="term" value="C:plasma membrane"/>
    <property type="evidence" value="ECO:0007669"/>
    <property type="project" value="TreeGrafter"/>
</dbReference>